<dbReference type="Proteomes" id="UP000813215">
    <property type="component" value="Unassembled WGS sequence"/>
</dbReference>
<reference evidence="1" key="1">
    <citation type="submission" date="2021-05" db="EMBL/GenBank/DDBJ databases">
        <authorList>
            <person name="Pietrasiak N."/>
            <person name="Ward R."/>
            <person name="Stajich J.E."/>
            <person name="Kurbessoian T."/>
        </authorList>
    </citation>
    <scope>NUCLEOTIDE SEQUENCE</scope>
    <source>
        <strain evidence="1">HA4357-MV3</strain>
    </source>
</reference>
<sequence>MYVKQKLLARLSVFQLPVSEDIVKAAWWTQQRLNDPETFKPCRDVALQRLYMSKIMTKNS</sequence>
<comment type="caution">
    <text evidence="1">The sequence shown here is derived from an EMBL/GenBank/DDBJ whole genome shotgun (WGS) entry which is preliminary data.</text>
</comment>
<gene>
    <name evidence="1" type="ORF">KME28_14650</name>
</gene>
<protein>
    <submittedName>
        <fullName evidence="1">Uncharacterized protein</fullName>
    </submittedName>
</protein>
<name>A0A9E3HA15_9NOST</name>
<proteinExistence type="predicted"/>
<dbReference type="EMBL" id="JAHHHW010000095">
    <property type="protein sequence ID" value="MBW4432924.1"/>
    <property type="molecule type" value="Genomic_DNA"/>
</dbReference>
<accession>A0A9E3HA15</accession>
<dbReference type="AlphaFoldDB" id="A0A9E3HA15"/>
<evidence type="ECO:0000313" key="1">
    <source>
        <dbReference type="EMBL" id="MBW4432924.1"/>
    </source>
</evidence>
<reference evidence="1" key="2">
    <citation type="journal article" date="2022" name="Microbiol. Resour. Announc.">
        <title>Metagenome Sequencing to Explore Phylogenomics of Terrestrial Cyanobacteria.</title>
        <authorList>
            <person name="Ward R.D."/>
            <person name="Stajich J.E."/>
            <person name="Johansen J.R."/>
            <person name="Huntemann M."/>
            <person name="Clum A."/>
            <person name="Foster B."/>
            <person name="Foster B."/>
            <person name="Roux S."/>
            <person name="Palaniappan K."/>
            <person name="Varghese N."/>
            <person name="Mukherjee S."/>
            <person name="Reddy T.B.K."/>
            <person name="Daum C."/>
            <person name="Copeland A."/>
            <person name="Chen I.A."/>
            <person name="Ivanova N.N."/>
            <person name="Kyrpides N.C."/>
            <person name="Shapiro N."/>
            <person name="Eloe-Fadrosh E.A."/>
            <person name="Pietrasiak N."/>
        </authorList>
    </citation>
    <scope>NUCLEOTIDE SEQUENCE</scope>
    <source>
        <strain evidence="1">HA4357-MV3</strain>
    </source>
</reference>
<organism evidence="1 2">
    <name type="scientific">Pelatocladus maniniholoensis HA4357-MV3</name>
    <dbReference type="NCBI Taxonomy" id="1117104"/>
    <lineage>
        <taxon>Bacteria</taxon>
        <taxon>Bacillati</taxon>
        <taxon>Cyanobacteriota</taxon>
        <taxon>Cyanophyceae</taxon>
        <taxon>Nostocales</taxon>
        <taxon>Nostocaceae</taxon>
        <taxon>Pelatocladus</taxon>
    </lineage>
</organism>
<evidence type="ECO:0000313" key="2">
    <source>
        <dbReference type="Proteomes" id="UP000813215"/>
    </source>
</evidence>